<dbReference type="InterPro" id="IPR011009">
    <property type="entry name" value="Kinase-like_dom_sf"/>
</dbReference>
<evidence type="ECO:0000313" key="3">
    <source>
        <dbReference type="Proteomes" id="UP000031057"/>
    </source>
</evidence>
<dbReference type="RefSeq" id="WP_039283949.1">
    <property type="nucleotide sequence ID" value="NZ_JTDI01000003.1"/>
</dbReference>
<dbReference type="EMBL" id="JTDI01000003">
    <property type="protein sequence ID" value="KHK91545.1"/>
    <property type="molecule type" value="Genomic_DNA"/>
</dbReference>
<dbReference type="PANTHER" id="PTHR23020">
    <property type="entry name" value="UNCHARACTERIZED NUCLEAR HORMONE RECEPTOR-RELATED"/>
    <property type="match status" value="1"/>
</dbReference>
<evidence type="ECO:0000313" key="2">
    <source>
        <dbReference type="EMBL" id="KHK91545.1"/>
    </source>
</evidence>
<gene>
    <name evidence="2" type="ORF">LK12_12035</name>
</gene>
<name>A0A0B1ZKB2_9SPHN</name>
<dbReference type="PANTHER" id="PTHR23020:SF41">
    <property type="entry name" value="AMINOGLYCOSIDE PHOSPHOTRANSFERASE DOMAIN-CONTAINING PROTEIN"/>
    <property type="match status" value="1"/>
</dbReference>
<comment type="caution">
    <text evidence="2">The sequence shown here is derived from an EMBL/GenBank/DDBJ whole genome shotgun (WGS) entry which is preliminary data.</text>
</comment>
<proteinExistence type="predicted"/>
<dbReference type="Gene3D" id="3.90.1200.10">
    <property type="match status" value="1"/>
</dbReference>
<keyword evidence="3" id="KW-1185">Reference proteome</keyword>
<dbReference type="SUPFAM" id="SSF56112">
    <property type="entry name" value="Protein kinase-like (PK-like)"/>
    <property type="match status" value="1"/>
</dbReference>
<sequence>MTEASPFPLPVTVDGVTAGWLTTALRTRTPGVTIRSCEVVDTVFSTCSKIRLKLDRDEAAVAAGIPELIIVKGGFEEHGRRYHQMHEREVRGYRDVYPHVPLPHPDCYFAEYDDREKQGIIIMEDLVAKGVEFCHATRPQTHEQIARRLGYLARFHAATWASPEIGPGGRWGDLPEFFAIMQDFFDEKSSPENWARFMAAPRGVATSRLFQEREWLVDSWARMKAYAGELPHCVLHGDIHLGNLYIEPDGTPGFLDTLASRGPGMLEVAYHISGSLDVADRPKWEGALVRHYLDELERAGAPAPGFDEAMQQYAVLLLYGYFIWITTESHYQAEAVNTVNAMRTTMAMLDHDTAGVLARL</sequence>
<protein>
    <recommendedName>
        <fullName evidence="1">Aminoglycoside phosphotransferase domain-containing protein</fullName>
    </recommendedName>
</protein>
<organism evidence="2 3">
    <name type="scientific">Novosphingobium malaysiense</name>
    <dbReference type="NCBI Taxonomy" id="1348853"/>
    <lineage>
        <taxon>Bacteria</taxon>
        <taxon>Pseudomonadati</taxon>
        <taxon>Pseudomonadota</taxon>
        <taxon>Alphaproteobacteria</taxon>
        <taxon>Sphingomonadales</taxon>
        <taxon>Sphingomonadaceae</taxon>
        <taxon>Novosphingobium</taxon>
    </lineage>
</organism>
<dbReference type="InterPro" id="IPR052961">
    <property type="entry name" value="Oxido-Kinase-like_Enzymes"/>
</dbReference>
<dbReference type="STRING" id="1348853.LK12_12035"/>
<dbReference type="InterPro" id="IPR002575">
    <property type="entry name" value="Aminoglycoside_PTrfase"/>
</dbReference>
<dbReference type="Pfam" id="PF01636">
    <property type="entry name" value="APH"/>
    <property type="match status" value="1"/>
</dbReference>
<feature type="domain" description="Aminoglycoside phosphotransferase" evidence="1">
    <location>
        <begin position="88"/>
        <end position="298"/>
    </location>
</feature>
<accession>A0A0B1ZKB2</accession>
<dbReference type="AlphaFoldDB" id="A0A0B1ZKB2"/>
<reference evidence="2 3" key="1">
    <citation type="submission" date="2014-10" db="EMBL/GenBank/DDBJ databases">
        <title>Genome sequence of Novosphingobium malaysiense MUSC 273(T).</title>
        <authorList>
            <person name="Lee L.-H."/>
        </authorList>
    </citation>
    <scope>NUCLEOTIDE SEQUENCE [LARGE SCALE GENOMIC DNA]</scope>
    <source>
        <strain evidence="2 3">MUSC 273</strain>
    </source>
</reference>
<dbReference type="Proteomes" id="UP000031057">
    <property type="component" value="Unassembled WGS sequence"/>
</dbReference>
<evidence type="ECO:0000259" key="1">
    <source>
        <dbReference type="Pfam" id="PF01636"/>
    </source>
</evidence>